<accession>A0A8H4SVT2</accession>
<dbReference type="GO" id="GO:0005990">
    <property type="term" value="P:lactose catabolic process"/>
    <property type="evidence" value="ECO:0007669"/>
    <property type="project" value="TreeGrafter"/>
</dbReference>
<gene>
    <name evidence="6" type="ORF">FGADI_11107</name>
</gene>
<dbReference type="OrthoDB" id="408320at2759"/>
<dbReference type="Proteomes" id="UP000604273">
    <property type="component" value="Unassembled WGS sequence"/>
</dbReference>
<dbReference type="InterPro" id="IPR036156">
    <property type="entry name" value="Beta-gal/glucu_dom_sf"/>
</dbReference>
<name>A0A8H4SVT2_9HYPO</name>
<evidence type="ECO:0000256" key="2">
    <source>
        <dbReference type="ARBA" id="ARBA00012756"/>
    </source>
</evidence>
<organism evidence="6 7">
    <name type="scientific">Fusarium gaditjirri</name>
    <dbReference type="NCBI Taxonomy" id="282569"/>
    <lineage>
        <taxon>Eukaryota</taxon>
        <taxon>Fungi</taxon>
        <taxon>Dikarya</taxon>
        <taxon>Ascomycota</taxon>
        <taxon>Pezizomycotina</taxon>
        <taxon>Sordariomycetes</taxon>
        <taxon>Hypocreomycetidae</taxon>
        <taxon>Hypocreales</taxon>
        <taxon>Nectriaceae</taxon>
        <taxon>Fusarium</taxon>
        <taxon>Fusarium nisikadoi species complex</taxon>
    </lineage>
</organism>
<reference evidence="6" key="2">
    <citation type="submission" date="2020-05" db="EMBL/GenBank/DDBJ databases">
        <authorList>
            <person name="Kim H.-S."/>
            <person name="Proctor R.H."/>
            <person name="Brown D.W."/>
        </authorList>
    </citation>
    <scope>NUCLEOTIDE SEQUENCE</scope>
    <source>
        <strain evidence="6">NRRL 45417</strain>
    </source>
</reference>
<proteinExistence type="predicted"/>
<dbReference type="InterPro" id="IPR013783">
    <property type="entry name" value="Ig-like_fold"/>
</dbReference>
<dbReference type="AlphaFoldDB" id="A0A8H4SVT2"/>
<dbReference type="EC" id="3.2.1.23" evidence="2"/>
<dbReference type="SUPFAM" id="SSF49303">
    <property type="entry name" value="beta-Galactosidase/glucuronidase domain"/>
    <property type="match status" value="1"/>
</dbReference>
<evidence type="ECO:0000256" key="3">
    <source>
        <dbReference type="ARBA" id="ARBA00022801"/>
    </source>
</evidence>
<evidence type="ECO:0000259" key="5">
    <source>
        <dbReference type="Pfam" id="PF16353"/>
    </source>
</evidence>
<dbReference type="PANTHER" id="PTHR46323">
    <property type="entry name" value="BETA-GALACTOSIDASE"/>
    <property type="match status" value="1"/>
</dbReference>
<dbReference type="PANTHER" id="PTHR46323:SF2">
    <property type="entry name" value="BETA-GALACTOSIDASE"/>
    <property type="match status" value="1"/>
</dbReference>
<keyword evidence="4" id="KW-0326">Glycosidase</keyword>
<dbReference type="GO" id="GO:0009341">
    <property type="term" value="C:beta-galactosidase complex"/>
    <property type="evidence" value="ECO:0007669"/>
    <property type="project" value="TreeGrafter"/>
</dbReference>
<keyword evidence="7" id="KW-1185">Reference proteome</keyword>
<dbReference type="InterPro" id="IPR050347">
    <property type="entry name" value="Bact_Beta-galactosidase"/>
</dbReference>
<dbReference type="Pfam" id="PF16353">
    <property type="entry name" value="LacZ_4"/>
    <property type="match status" value="1"/>
</dbReference>
<evidence type="ECO:0000256" key="4">
    <source>
        <dbReference type="ARBA" id="ARBA00023295"/>
    </source>
</evidence>
<dbReference type="EMBL" id="JABFAI010000317">
    <property type="protein sequence ID" value="KAF4946469.1"/>
    <property type="molecule type" value="Genomic_DNA"/>
</dbReference>
<comment type="catalytic activity">
    <reaction evidence="1">
        <text>Hydrolysis of terminal non-reducing beta-D-galactose residues in beta-D-galactosides.</text>
        <dbReference type="EC" id="3.2.1.23"/>
    </reaction>
</comment>
<evidence type="ECO:0000313" key="6">
    <source>
        <dbReference type="EMBL" id="KAF4946469.1"/>
    </source>
</evidence>
<protein>
    <recommendedName>
        <fullName evidence="2">beta-galactosidase</fullName>
        <ecNumber evidence="2">3.2.1.23</ecNumber>
    </recommendedName>
</protein>
<feature type="domain" description="Beta-galactosidase" evidence="5">
    <location>
        <begin position="36"/>
        <end position="122"/>
    </location>
</feature>
<dbReference type="Gene3D" id="2.60.40.10">
    <property type="entry name" value="Immunoglobulins"/>
    <property type="match status" value="1"/>
</dbReference>
<dbReference type="GO" id="GO:0004565">
    <property type="term" value="F:beta-galactosidase activity"/>
    <property type="evidence" value="ECO:0007669"/>
    <property type="project" value="UniProtKB-EC"/>
</dbReference>
<dbReference type="InterPro" id="IPR032312">
    <property type="entry name" value="LacZ_4"/>
</dbReference>
<keyword evidence="3" id="KW-0378">Hydrolase</keyword>
<sequence>MDGLVLSDHSPMPSLKEYAKVIQPVSVRLVNNGSSITVVNHYDFSDLSHLHVSWHAVTDGLKTETRPLDLPRVPTGENRTVALPLGLNITQSEEWVTVEFKLKKATVWAPKGHIIAWDQLHIQRPSSEMRGLSLVRRQANSEFEKSGTKPFNFTFDFNIV</sequence>
<evidence type="ECO:0000313" key="7">
    <source>
        <dbReference type="Proteomes" id="UP000604273"/>
    </source>
</evidence>
<evidence type="ECO:0000256" key="1">
    <source>
        <dbReference type="ARBA" id="ARBA00001412"/>
    </source>
</evidence>
<reference evidence="6" key="1">
    <citation type="journal article" date="2020" name="BMC Genomics">
        <title>Correction to: Identification and distribution of gene clusters required for synthesis of sphingolipid metabolism inhibitors in diverse species of the filamentous fungus Fusarium.</title>
        <authorList>
            <person name="Kim H.S."/>
            <person name="Lohmar J.M."/>
            <person name="Busman M."/>
            <person name="Brown D.W."/>
            <person name="Naumann T.A."/>
            <person name="Divon H.H."/>
            <person name="Lysoe E."/>
            <person name="Uhlig S."/>
            <person name="Proctor R.H."/>
        </authorList>
    </citation>
    <scope>NUCLEOTIDE SEQUENCE</scope>
    <source>
        <strain evidence="6">NRRL 45417</strain>
    </source>
</reference>
<comment type="caution">
    <text evidence="6">The sequence shown here is derived from an EMBL/GenBank/DDBJ whole genome shotgun (WGS) entry which is preliminary data.</text>
</comment>